<reference evidence="4" key="1">
    <citation type="submission" date="2021-01" db="EMBL/GenBank/DDBJ databases">
        <authorList>
            <person name="Kaushik A."/>
        </authorList>
    </citation>
    <scope>NUCLEOTIDE SEQUENCE</scope>
    <source>
        <strain evidence="4">AG5</strain>
    </source>
</reference>
<dbReference type="GO" id="GO:0006508">
    <property type="term" value="P:proteolysis"/>
    <property type="evidence" value="ECO:0007669"/>
    <property type="project" value="InterPro"/>
</dbReference>
<evidence type="ECO:0000256" key="2">
    <source>
        <dbReference type="SAM" id="MobiDB-lite"/>
    </source>
</evidence>
<proteinExistence type="inferred from homology"/>
<dbReference type="EMBL" id="CAJNJQ010001155">
    <property type="protein sequence ID" value="CAE7123343.1"/>
    <property type="molecule type" value="Genomic_DNA"/>
</dbReference>
<dbReference type="InterPro" id="IPR011600">
    <property type="entry name" value="Pept_C14_caspase"/>
</dbReference>
<protein>
    <recommendedName>
        <fullName evidence="3">Peptidase C14 caspase domain-containing protein</fullName>
    </recommendedName>
</protein>
<dbReference type="PANTHER" id="PTHR48104:SF30">
    <property type="entry name" value="METACASPASE-1"/>
    <property type="match status" value="1"/>
</dbReference>
<feature type="compositionally biased region" description="Basic and acidic residues" evidence="2">
    <location>
        <begin position="65"/>
        <end position="93"/>
    </location>
</feature>
<evidence type="ECO:0000256" key="1">
    <source>
        <dbReference type="ARBA" id="ARBA00009005"/>
    </source>
</evidence>
<feature type="domain" description="Peptidase C14 caspase" evidence="3">
    <location>
        <begin position="32"/>
        <end position="75"/>
    </location>
</feature>
<accession>A0A8H3HZD8</accession>
<name>A0A8H3HZD8_9AGAM</name>
<sequence length="287" mass="31990">MDAHDYPRCAARGYDPANIRILADGDQFGPTNYPTRENIMDSLKWLVASAVPGDYRFFHFSGHGVRRDSEKGKGKESRKVNEGQKPAPRDTERRWMPGVSAKSRLSSQNIPVKELVYYNEALVAQMSGGIHSEGTQGPPYLIHDSELNAHFAKLPPGSNLTCFIDSCASARILNNNIKLAGGGFRGAESSGLGDSIFRGIRGALDILKGTLGLDDKIDMKEELPEEEWKRDKIQANMLTWGACHQRQDSVNYYDLRTGLFTRVWLEALQKDTDETPVKVGELFDSVR</sequence>
<comment type="caution">
    <text evidence="4">The sequence shown here is derived from an EMBL/GenBank/DDBJ whole genome shotgun (WGS) entry which is preliminary data.</text>
</comment>
<dbReference type="Pfam" id="PF00656">
    <property type="entry name" value="Peptidase_C14"/>
    <property type="match status" value="1"/>
</dbReference>
<evidence type="ECO:0000313" key="4">
    <source>
        <dbReference type="EMBL" id="CAE7123343.1"/>
    </source>
</evidence>
<dbReference type="PANTHER" id="PTHR48104">
    <property type="entry name" value="METACASPASE-4"/>
    <property type="match status" value="1"/>
</dbReference>
<dbReference type="GO" id="GO:0004197">
    <property type="term" value="F:cysteine-type endopeptidase activity"/>
    <property type="evidence" value="ECO:0007669"/>
    <property type="project" value="InterPro"/>
</dbReference>
<evidence type="ECO:0000313" key="5">
    <source>
        <dbReference type="Proteomes" id="UP000663827"/>
    </source>
</evidence>
<dbReference type="GO" id="GO:0005737">
    <property type="term" value="C:cytoplasm"/>
    <property type="evidence" value="ECO:0007669"/>
    <property type="project" value="TreeGrafter"/>
</dbReference>
<organism evidence="4 5">
    <name type="scientific">Rhizoctonia solani</name>
    <dbReference type="NCBI Taxonomy" id="456999"/>
    <lineage>
        <taxon>Eukaryota</taxon>
        <taxon>Fungi</taxon>
        <taxon>Dikarya</taxon>
        <taxon>Basidiomycota</taxon>
        <taxon>Agaricomycotina</taxon>
        <taxon>Agaricomycetes</taxon>
        <taxon>Cantharellales</taxon>
        <taxon>Ceratobasidiaceae</taxon>
        <taxon>Rhizoctonia</taxon>
    </lineage>
</organism>
<dbReference type="Proteomes" id="UP000663827">
    <property type="component" value="Unassembled WGS sequence"/>
</dbReference>
<dbReference type="AlphaFoldDB" id="A0A8H3HZD8"/>
<gene>
    <name evidence="4" type="ORF">RDB_LOCUS57734</name>
</gene>
<dbReference type="Gene3D" id="3.40.50.1460">
    <property type="match status" value="1"/>
</dbReference>
<dbReference type="InterPro" id="IPR050452">
    <property type="entry name" value="Metacaspase"/>
</dbReference>
<feature type="region of interest" description="Disordered" evidence="2">
    <location>
        <begin position="64"/>
        <end position="93"/>
    </location>
</feature>
<comment type="similarity">
    <text evidence="1">Belongs to the peptidase C14B family.</text>
</comment>
<evidence type="ECO:0000259" key="3">
    <source>
        <dbReference type="Pfam" id="PF00656"/>
    </source>
</evidence>